<dbReference type="Pfam" id="PF06985">
    <property type="entry name" value="HET"/>
    <property type="match status" value="1"/>
</dbReference>
<dbReference type="RefSeq" id="XP_031888064.1">
    <property type="nucleotide sequence ID" value="XM_032032753.1"/>
</dbReference>
<proteinExistence type="predicted"/>
<dbReference type="Pfam" id="PF26639">
    <property type="entry name" value="Het-6_barrel"/>
    <property type="match status" value="1"/>
</dbReference>
<feature type="domain" description="Heterokaryon incompatibility" evidence="1">
    <location>
        <begin position="93"/>
        <end position="251"/>
    </location>
</feature>
<sequence>MAPGYHFDPYSRIHWYSYSNAVYYSSDRRTWYRYNISGAAGYAKANEVPNYPYWNLSVARAEIRLIILTPHEDPSSPVECHLEQVSLGAAEKYVALSYCWGDQNDGMVEITVSGTRRRVRKTLAHALQELRRRKHYRVWADQICINQYNFEERAQQVDRMGDIYRYASVTMAWLGHFRSSDTALFGKACALIEALIAASTSQDDVPKAQNKDTAASPVSGSSYPLKSLMHWTGLTSMFQRDYWSRAWIIQEVAVSMQVEFFWNGQSVSMSDLQKAVAGCKALASTSSEANALTSLTVFEHVERLIRFRNFRESPIRLVEALILSRRAKSSDPKDKLYALKHLAIDGPDSVPFPDYEASLDDLNRKTATLLLHFYKDADIIMLPCHFWETWVPQWNDPATWGEERINNYLLGKSNFVAERTDRESGSSKIVRKWRATKGSEAYWSIEPGRKRLQVRYKRLGRVEQCSATNREASTAEVGEVSVVRKYGPLKFERLISLCWLLYDLIPKNKLPKPKNTNVRDFHHLLTESVRESVQKEAPEFYKWLFCKQNLEFKIGDVPLANWLCAASDKPRPGTVKKAMRCYSSVRMGMRLFMTDQDHLGWAASSCQPGDELFLIQGCSVPVVLRKKENGKLYELIGDSIVHGLMDGQGIIDTSFEDWPLLTLS</sequence>
<name>L2FG98_COLFN</name>
<reference evidence="3 4" key="2">
    <citation type="submission" date="2012-08" db="EMBL/GenBank/DDBJ databases">
        <authorList>
            <person name="Gan P.H.P."/>
            <person name="Ikeda K."/>
            <person name="Irieda H."/>
            <person name="Narusaka M."/>
            <person name="O'Connell R.J."/>
            <person name="Narusaka Y."/>
            <person name="Takano Y."/>
            <person name="Kubo Y."/>
            <person name="Shirasu K."/>
        </authorList>
    </citation>
    <scope>NUCLEOTIDE SEQUENCE [LARGE SCALE GENOMIC DNA]</scope>
    <source>
        <strain evidence="3 4">Nara gc5</strain>
    </source>
</reference>
<reference evidence="2" key="1">
    <citation type="submission" date="2012-08" db="EMBL/GenBank/DDBJ databases">
        <title>Genome analysis of Colletotrichum orbiculare and Colletotrichum fructicola.</title>
        <authorList>
            <person name="Gan P.H.P."/>
            <person name="Ikeda K."/>
            <person name="Irieda H."/>
            <person name="Narusaka M."/>
            <person name="O'Connell R.J."/>
            <person name="Narusaka Y."/>
            <person name="Takano Y."/>
            <person name="Kubo Y."/>
            <person name="Shirasu K."/>
        </authorList>
    </citation>
    <scope>NUCLEOTIDE SEQUENCE</scope>
    <source>
        <strain evidence="2">Nara gc5</strain>
    </source>
</reference>
<evidence type="ECO:0000313" key="4">
    <source>
        <dbReference type="Proteomes" id="UP000011096"/>
    </source>
</evidence>
<dbReference type="EMBL" id="KB021146">
    <property type="protein sequence ID" value="ELA25409.1"/>
    <property type="molecule type" value="Genomic_DNA"/>
</dbReference>
<dbReference type="AlphaFoldDB" id="L2FG98"/>
<reference evidence="3 4" key="3">
    <citation type="submission" date="2020-04" db="EMBL/GenBank/DDBJ databases">
        <title>Genome sequencing and assembly of multiple isolates from the Colletotrichum gloeosporioides species complex.</title>
        <authorList>
            <person name="Gan P."/>
            <person name="Shirasu K."/>
        </authorList>
    </citation>
    <scope>NUCLEOTIDE SEQUENCE [LARGE SCALE GENOMIC DNA]</scope>
    <source>
        <strain evidence="3 4">Nara gc5</strain>
    </source>
</reference>
<evidence type="ECO:0000259" key="1">
    <source>
        <dbReference type="Pfam" id="PF06985"/>
    </source>
</evidence>
<dbReference type="Proteomes" id="UP000011096">
    <property type="component" value="Unassembled WGS sequence"/>
</dbReference>
<accession>L2FG98</accession>
<dbReference type="HOGENOM" id="CLU_004184_7_2_1"/>
<dbReference type="EMBL" id="ANPB02000006">
    <property type="protein sequence ID" value="KAF4480321.1"/>
    <property type="molecule type" value="Genomic_DNA"/>
</dbReference>
<evidence type="ECO:0000313" key="2">
    <source>
        <dbReference type="EMBL" id="ELA25409.1"/>
    </source>
</evidence>
<dbReference type="InParanoid" id="L2FG98"/>
<dbReference type="STRING" id="1213859.L2FG98"/>
<dbReference type="GeneID" id="43616793"/>
<dbReference type="InterPro" id="IPR052895">
    <property type="entry name" value="HetReg/Transcr_Mod"/>
</dbReference>
<dbReference type="InterPro" id="IPR010730">
    <property type="entry name" value="HET"/>
</dbReference>
<protein>
    <submittedName>
        <fullName evidence="2 3">Heterokaryon incompatibility protein</fullName>
    </submittedName>
</protein>
<dbReference type="PANTHER" id="PTHR24148">
    <property type="entry name" value="ANKYRIN REPEAT DOMAIN-CONTAINING PROTEIN 39 HOMOLOG-RELATED"/>
    <property type="match status" value="1"/>
</dbReference>
<gene>
    <name evidence="3" type="primary">het-6-2</name>
    <name evidence="2" type="ORF">CGGC5_13409</name>
    <name evidence="3" type="ORF">CGGC5_v011396</name>
</gene>
<dbReference type="PANTHER" id="PTHR24148:SF64">
    <property type="entry name" value="HETEROKARYON INCOMPATIBILITY DOMAIN-CONTAINING PROTEIN"/>
    <property type="match status" value="1"/>
</dbReference>
<dbReference type="OrthoDB" id="5571888at2759"/>
<organism evidence="2">
    <name type="scientific">Colletotrichum fructicola (strain Nara gc5)</name>
    <name type="common">Anthracnose fungus</name>
    <name type="synonym">Colletotrichum gloeosporioides (strain Nara gc5)</name>
    <dbReference type="NCBI Taxonomy" id="1213859"/>
    <lineage>
        <taxon>Eukaryota</taxon>
        <taxon>Fungi</taxon>
        <taxon>Dikarya</taxon>
        <taxon>Ascomycota</taxon>
        <taxon>Pezizomycotina</taxon>
        <taxon>Sordariomycetes</taxon>
        <taxon>Hypocreomycetidae</taxon>
        <taxon>Glomerellales</taxon>
        <taxon>Glomerellaceae</taxon>
        <taxon>Colletotrichum</taxon>
        <taxon>Colletotrichum gloeosporioides species complex</taxon>
    </lineage>
</organism>
<keyword evidence="4" id="KW-1185">Reference proteome</keyword>
<evidence type="ECO:0000313" key="3">
    <source>
        <dbReference type="EMBL" id="KAF4480321.1"/>
    </source>
</evidence>